<comment type="caution">
    <text evidence="1">The sequence shown here is derived from an EMBL/GenBank/DDBJ whole genome shotgun (WGS) entry which is preliminary data.</text>
</comment>
<proteinExistence type="predicted"/>
<protein>
    <submittedName>
        <fullName evidence="1">Uncharacterized protein</fullName>
    </submittedName>
</protein>
<reference evidence="1 2" key="1">
    <citation type="submission" date="2015-06" db="EMBL/GenBank/DDBJ databases">
        <title>Genome sequence of Pseudoalteromonas aliena.</title>
        <authorList>
            <person name="Xie B.-B."/>
            <person name="Rong J.-C."/>
            <person name="Qin Q.-L."/>
            <person name="Zhang Y.-Z."/>
        </authorList>
    </citation>
    <scope>NUCLEOTIDE SEQUENCE [LARGE SCALE GENOMIC DNA]</scope>
    <source>
        <strain evidence="1 2">SW19</strain>
    </source>
</reference>
<evidence type="ECO:0000313" key="1">
    <source>
        <dbReference type="EMBL" id="MBE0359983.1"/>
    </source>
</evidence>
<gene>
    <name evidence="1" type="ORF">PALI_a1318</name>
</gene>
<keyword evidence="2" id="KW-1185">Reference proteome</keyword>
<dbReference type="EMBL" id="AQGU01000025">
    <property type="protein sequence ID" value="MBE0359983.1"/>
    <property type="molecule type" value="Genomic_DNA"/>
</dbReference>
<evidence type="ECO:0000313" key="2">
    <source>
        <dbReference type="Proteomes" id="UP000648482"/>
    </source>
</evidence>
<organism evidence="1 2">
    <name type="scientific">Pseudoalteromonas aliena SW19</name>
    <dbReference type="NCBI Taxonomy" id="1314866"/>
    <lineage>
        <taxon>Bacteria</taxon>
        <taxon>Pseudomonadati</taxon>
        <taxon>Pseudomonadota</taxon>
        <taxon>Gammaproteobacteria</taxon>
        <taxon>Alteromonadales</taxon>
        <taxon>Pseudoalteromonadaceae</taxon>
        <taxon>Pseudoalteromonas</taxon>
    </lineage>
</organism>
<name>A0ABR9E0L4_9GAMM</name>
<dbReference type="Proteomes" id="UP000648482">
    <property type="component" value="Unassembled WGS sequence"/>
</dbReference>
<accession>A0ABR9E0L4</accession>
<sequence>MIVPYKVIFGATFNHTIVPVNTLPILVQVATFATWFILKQPVCQFFLTLKN</sequence>